<proteinExistence type="predicted"/>
<sequence length="205" mass="24647">MNKTGFKCSIAIIFLISFLFIYCKKTDKNITITEKELYYKIYSENNSLLGYSMRKYEFRNDTIIEKYISINLNGKKKNKYLRDFYRNGADIYISSNIQNDKNKYLFFSPTIKDTCYFIDRKLDNFYLCAKGKVNFKNHKNVFKVYYDEGGSHPRKETLVLDKDYTILARFEDCYGYQKEIVIENSKTIADLKIKFQKEQKKILWW</sequence>
<evidence type="ECO:0008006" key="3">
    <source>
        <dbReference type="Google" id="ProtNLM"/>
    </source>
</evidence>
<dbReference type="RefSeq" id="WP_065449826.1">
    <property type="nucleotide sequence ID" value="NZ_LVEN01000027.1"/>
</dbReference>
<name>A0ABX2XMM2_9FLAO</name>
<reference evidence="2" key="1">
    <citation type="submission" date="2016-03" db="EMBL/GenBank/DDBJ databases">
        <title>Draft genome sequence of Paenibacillus glacialis DSM 22343.</title>
        <authorList>
            <person name="Shin S.-K."/>
            <person name="Yi H."/>
        </authorList>
    </citation>
    <scope>NUCLEOTIDE SEQUENCE [LARGE SCALE GENOMIC DNA]</scope>
    <source>
        <strain evidence="2">CCUG 60099</strain>
    </source>
</reference>
<dbReference type="EMBL" id="LVEN01000027">
    <property type="protein sequence ID" value="OCB73505.1"/>
    <property type="molecule type" value="Genomic_DNA"/>
</dbReference>
<dbReference type="Proteomes" id="UP000093343">
    <property type="component" value="Unassembled WGS sequence"/>
</dbReference>
<accession>A0ABX2XMM2</accession>
<organism evidence="1 2">
    <name type="scientific">Flavobacterium piscis</name>
    <dbReference type="NCBI Taxonomy" id="1114874"/>
    <lineage>
        <taxon>Bacteria</taxon>
        <taxon>Pseudomonadati</taxon>
        <taxon>Bacteroidota</taxon>
        <taxon>Flavobacteriia</taxon>
        <taxon>Flavobacteriales</taxon>
        <taxon>Flavobacteriaceae</taxon>
        <taxon>Flavobacterium</taxon>
    </lineage>
</organism>
<comment type="caution">
    <text evidence="1">The sequence shown here is derived from an EMBL/GenBank/DDBJ whole genome shotgun (WGS) entry which is preliminary data.</text>
</comment>
<evidence type="ECO:0000313" key="2">
    <source>
        <dbReference type="Proteomes" id="UP000093343"/>
    </source>
</evidence>
<keyword evidence="2" id="KW-1185">Reference proteome</keyword>
<evidence type="ECO:0000313" key="1">
    <source>
        <dbReference type="EMBL" id="OCB73505.1"/>
    </source>
</evidence>
<gene>
    <name evidence="1" type="ORF">FLP_12495</name>
</gene>
<protein>
    <recommendedName>
        <fullName evidence="3">Lipoprotein</fullName>
    </recommendedName>
</protein>